<dbReference type="Gene3D" id="3.40.50.1110">
    <property type="entry name" value="SGNH hydrolase"/>
    <property type="match status" value="1"/>
</dbReference>
<evidence type="ECO:0000259" key="1">
    <source>
        <dbReference type="Pfam" id="PF13472"/>
    </source>
</evidence>
<proteinExistence type="predicted"/>
<dbReference type="InterPro" id="IPR051532">
    <property type="entry name" value="Ester_Hydrolysis_Enzymes"/>
</dbReference>
<dbReference type="Proteomes" id="UP000604046">
    <property type="component" value="Unassembled WGS sequence"/>
</dbReference>
<accession>A0A812UUS4</accession>
<comment type="caution">
    <text evidence="2">The sequence shown here is derived from an EMBL/GenBank/DDBJ whole genome shotgun (WGS) entry which is preliminary data.</text>
</comment>
<reference evidence="2" key="1">
    <citation type="submission" date="2021-02" db="EMBL/GenBank/DDBJ databases">
        <authorList>
            <person name="Dougan E. K."/>
            <person name="Rhodes N."/>
            <person name="Thang M."/>
            <person name="Chan C."/>
        </authorList>
    </citation>
    <scope>NUCLEOTIDE SEQUENCE</scope>
</reference>
<name>A0A812UUS4_9DINO</name>
<dbReference type="SUPFAM" id="SSF52266">
    <property type="entry name" value="SGNH hydrolase"/>
    <property type="match status" value="1"/>
</dbReference>
<dbReference type="InterPro" id="IPR013830">
    <property type="entry name" value="SGNH_hydro"/>
</dbReference>
<dbReference type="InterPro" id="IPR036514">
    <property type="entry name" value="SGNH_hydro_sf"/>
</dbReference>
<evidence type="ECO:0000313" key="2">
    <source>
        <dbReference type="EMBL" id="CAE7592007.1"/>
    </source>
</evidence>
<evidence type="ECO:0000313" key="3">
    <source>
        <dbReference type="Proteomes" id="UP000604046"/>
    </source>
</evidence>
<dbReference type="PANTHER" id="PTHR30383">
    <property type="entry name" value="THIOESTERASE 1/PROTEASE 1/LYSOPHOSPHOLIPASE L1"/>
    <property type="match status" value="1"/>
</dbReference>
<dbReference type="EMBL" id="CAJNDS010002773">
    <property type="protein sequence ID" value="CAE7592007.1"/>
    <property type="molecule type" value="Genomic_DNA"/>
</dbReference>
<organism evidence="2 3">
    <name type="scientific">Symbiodinium natans</name>
    <dbReference type="NCBI Taxonomy" id="878477"/>
    <lineage>
        <taxon>Eukaryota</taxon>
        <taxon>Sar</taxon>
        <taxon>Alveolata</taxon>
        <taxon>Dinophyceae</taxon>
        <taxon>Suessiales</taxon>
        <taxon>Symbiodiniaceae</taxon>
        <taxon>Symbiodinium</taxon>
    </lineage>
</organism>
<dbReference type="Pfam" id="PF13472">
    <property type="entry name" value="Lipase_GDSL_2"/>
    <property type="match status" value="1"/>
</dbReference>
<dbReference type="AlphaFoldDB" id="A0A812UUS4"/>
<feature type="domain" description="SGNH hydrolase-type esterase" evidence="1">
    <location>
        <begin position="26"/>
        <end position="254"/>
    </location>
</feature>
<protein>
    <submittedName>
        <fullName evidence="2">AxeA1 protein</fullName>
    </submittedName>
</protein>
<gene>
    <name evidence="2" type="primary">axeA1</name>
    <name evidence="2" type="ORF">SNAT2548_LOCUS33702</name>
</gene>
<dbReference type="OrthoDB" id="2119228at2759"/>
<sequence length="271" mass="30737">MRFLLLCAWPLCWAARQKIPKTKIACVGDSLTAGYPFDSGRGDDPAVSGYPYHLQRLLDEDAYEVRNFGKGETTVVAGSKSYHSAWYNSTWHDALAYRPDRVLLMFGANDVKESRLLKFQTEFEDAYSKLIASFLKVDATVYMLIPPPMYDDNIYGPEFDPPGRAGGMQQTVYNEQLPAKLREIAAQHSKVRVIDLQTCFLKHNTCTDVRVNCCEWEARKPPRRRPREQAPEQTGSAVCLAHDDAIHPNDEGYRNMALMLRKALINGRDPC</sequence>
<keyword evidence="3" id="KW-1185">Reference proteome</keyword>